<comment type="similarity">
    <text evidence="1">Belongs to the UBR4 family.</text>
</comment>
<name>A0A4S4E942_CAMSN</name>
<keyword evidence="1" id="KW-0862">Zinc</keyword>
<keyword evidence="1" id="KW-0863">Zinc-finger</keyword>
<dbReference type="GO" id="GO:0008270">
    <property type="term" value="F:zinc ion binding"/>
    <property type="evidence" value="ECO:0007669"/>
    <property type="project" value="UniProtKB-KW"/>
</dbReference>
<dbReference type="SUPFAM" id="SSF48371">
    <property type="entry name" value="ARM repeat"/>
    <property type="match status" value="1"/>
</dbReference>
<evidence type="ECO:0000313" key="3">
    <source>
        <dbReference type="EMBL" id="THG12628.1"/>
    </source>
</evidence>
<sequence>MCGKPGRTCGNWAACAGPRAFLAESNLGLEMDCRTCRKTCRTCGSGPILLPEILGLDGEATEPMIKELEEDREETQDPEVEFAIAGAVRECGGLEIILSMIQCVRDDLKSNQEQLVAVLNLLMLCCKIRENRRALLRLGALNVLLETARHAFSVDAMEPAEGILLIVESLTLEANESDNISITQSVLTVSSGETGAGEQAKKIVLMFLERLCHTSGLKKSNKQQRNTEMVARILPYLTYGEPDAMEALIQHFDPYLQNWGEFDQLQTQHQDNPKDESLAQQAMKQRFAMENFVRVSESLKTSYCGERLKDIILEKRITGVAVRHLRESFAFTGQAAFKSSAEWASGLKLPSVPLILSMLRGLSMGHLATQRCIYEGGILPLLHALEGVSVENEIGARAENLLDTLSDKEGKGDGFLADKVHTLRHATRDEKRRRALRKREELLEGLGFRQELASDGGERIVVSRPILEGLEDVEEEEEDGLACMVCREGYSLRPTDLLGVYSYSKRVNLGVGTSGSARGECVYTTVSHFNIIHFQCHQEAKRADAALKNPKKEWDGAALRNNETLCNNLFPLRGPSVPIAQYVRYVDLYWDNLNSLGRADGSRLRLLTYDIVLICSRVDVPKLNSEFGLSFRF</sequence>
<dbReference type="PANTHER" id="PTHR21725:SF1">
    <property type="entry name" value="E3 UBIQUITIN-PROTEIN LIGASE UBR4"/>
    <property type="match status" value="1"/>
</dbReference>
<dbReference type="GO" id="GO:0005829">
    <property type="term" value="C:cytosol"/>
    <property type="evidence" value="ECO:0007669"/>
    <property type="project" value="TreeGrafter"/>
</dbReference>
<dbReference type="InterPro" id="IPR045189">
    <property type="entry name" value="UBR4-like"/>
</dbReference>
<dbReference type="STRING" id="542762.A0A4S4E942"/>
<proteinExistence type="inferred from homology"/>
<dbReference type="Proteomes" id="UP000306102">
    <property type="component" value="Unassembled WGS sequence"/>
</dbReference>
<gene>
    <name evidence="3" type="ORF">TEA_019194</name>
</gene>
<dbReference type="GO" id="GO:0009506">
    <property type="term" value="C:plasmodesma"/>
    <property type="evidence" value="ECO:0007669"/>
    <property type="project" value="TreeGrafter"/>
</dbReference>
<dbReference type="AlphaFoldDB" id="A0A4S4E942"/>
<dbReference type="PROSITE" id="PS52043">
    <property type="entry name" value="UBR4_E3"/>
    <property type="match status" value="1"/>
</dbReference>
<keyword evidence="1" id="KW-0479">Metal-binding</keyword>
<dbReference type="GO" id="GO:0009926">
    <property type="term" value="P:auxin polar transport"/>
    <property type="evidence" value="ECO:0007669"/>
    <property type="project" value="TreeGrafter"/>
</dbReference>
<dbReference type="InterPro" id="IPR025704">
    <property type="entry name" value="E3_Ub_ligase_UBR4_C"/>
</dbReference>
<feature type="domain" description="E3 ubiquitin ligase UBR4 C-terminal" evidence="2">
    <location>
        <begin position="55"/>
        <end position="617"/>
    </location>
</feature>
<evidence type="ECO:0000256" key="1">
    <source>
        <dbReference type="PROSITE-ProRule" id="PRU01388"/>
    </source>
</evidence>
<feature type="region of interest" description="UBR4 E3 catalytic module" evidence="1">
    <location>
        <begin position="350"/>
        <end position="633"/>
    </location>
</feature>
<protein>
    <recommendedName>
        <fullName evidence="2">E3 ubiquitin ligase UBR4 C-terminal domain-containing protein</fullName>
    </recommendedName>
</protein>
<dbReference type="Gene3D" id="1.25.10.10">
    <property type="entry name" value="Leucine-rich Repeat Variant"/>
    <property type="match status" value="1"/>
</dbReference>
<dbReference type="Pfam" id="PF13764">
    <property type="entry name" value="E3_UbLigase_R4"/>
    <property type="match status" value="1"/>
</dbReference>
<dbReference type="PANTHER" id="PTHR21725">
    <property type="entry name" value="E3 UBIQUITIN-PROTEIN LIGASE UBR4"/>
    <property type="match status" value="1"/>
</dbReference>
<accession>A0A4S4E942</accession>
<comment type="caution">
    <text evidence="3">The sequence shown here is derived from an EMBL/GenBank/DDBJ whole genome shotgun (WGS) entry which is preliminary data.</text>
</comment>
<evidence type="ECO:0000259" key="2">
    <source>
        <dbReference type="Pfam" id="PF13764"/>
    </source>
</evidence>
<organism evidence="3 4">
    <name type="scientific">Camellia sinensis var. sinensis</name>
    <name type="common">China tea</name>
    <dbReference type="NCBI Taxonomy" id="542762"/>
    <lineage>
        <taxon>Eukaryota</taxon>
        <taxon>Viridiplantae</taxon>
        <taxon>Streptophyta</taxon>
        <taxon>Embryophyta</taxon>
        <taxon>Tracheophyta</taxon>
        <taxon>Spermatophyta</taxon>
        <taxon>Magnoliopsida</taxon>
        <taxon>eudicotyledons</taxon>
        <taxon>Gunneridae</taxon>
        <taxon>Pentapetalae</taxon>
        <taxon>asterids</taxon>
        <taxon>Ericales</taxon>
        <taxon>Theaceae</taxon>
        <taxon>Camellia</taxon>
    </lineage>
</organism>
<dbReference type="InterPro" id="IPR016024">
    <property type="entry name" value="ARM-type_fold"/>
</dbReference>
<keyword evidence="4" id="KW-1185">Reference proteome</keyword>
<evidence type="ECO:0000313" key="4">
    <source>
        <dbReference type="Proteomes" id="UP000306102"/>
    </source>
</evidence>
<dbReference type="EMBL" id="SDRB02006404">
    <property type="protein sequence ID" value="THG12628.1"/>
    <property type="molecule type" value="Genomic_DNA"/>
</dbReference>
<dbReference type="InterPro" id="IPR011989">
    <property type="entry name" value="ARM-like"/>
</dbReference>
<reference evidence="3 4" key="1">
    <citation type="journal article" date="2018" name="Proc. Natl. Acad. Sci. U.S.A.">
        <title>Draft genome sequence of Camellia sinensis var. sinensis provides insights into the evolution of the tea genome and tea quality.</title>
        <authorList>
            <person name="Wei C."/>
            <person name="Yang H."/>
            <person name="Wang S."/>
            <person name="Zhao J."/>
            <person name="Liu C."/>
            <person name="Gao L."/>
            <person name="Xia E."/>
            <person name="Lu Y."/>
            <person name="Tai Y."/>
            <person name="She G."/>
            <person name="Sun J."/>
            <person name="Cao H."/>
            <person name="Tong W."/>
            <person name="Gao Q."/>
            <person name="Li Y."/>
            <person name="Deng W."/>
            <person name="Jiang X."/>
            <person name="Wang W."/>
            <person name="Chen Q."/>
            <person name="Zhang S."/>
            <person name="Li H."/>
            <person name="Wu J."/>
            <person name="Wang P."/>
            <person name="Li P."/>
            <person name="Shi C."/>
            <person name="Zheng F."/>
            <person name="Jian J."/>
            <person name="Huang B."/>
            <person name="Shan D."/>
            <person name="Shi M."/>
            <person name="Fang C."/>
            <person name="Yue Y."/>
            <person name="Li F."/>
            <person name="Li D."/>
            <person name="Wei S."/>
            <person name="Han B."/>
            <person name="Jiang C."/>
            <person name="Yin Y."/>
            <person name="Xia T."/>
            <person name="Zhang Z."/>
            <person name="Bennetzen J.L."/>
            <person name="Zhao S."/>
            <person name="Wan X."/>
        </authorList>
    </citation>
    <scope>NUCLEOTIDE SEQUENCE [LARGE SCALE GENOMIC DNA]</scope>
    <source>
        <strain evidence="4">cv. Shuchazao</strain>
        <tissue evidence="3">Leaf</tissue>
    </source>
</reference>